<evidence type="ECO:0000313" key="3">
    <source>
        <dbReference type="Proteomes" id="UP000762676"/>
    </source>
</evidence>
<dbReference type="AlphaFoldDB" id="A0AAV4GMZ6"/>
<dbReference type="EMBL" id="BMAT01001486">
    <property type="protein sequence ID" value="GFR86839.1"/>
    <property type="molecule type" value="Genomic_DNA"/>
</dbReference>
<name>A0AAV4GMZ6_9GAST</name>
<organism evidence="2 3">
    <name type="scientific">Elysia marginata</name>
    <dbReference type="NCBI Taxonomy" id="1093978"/>
    <lineage>
        <taxon>Eukaryota</taxon>
        <taxon>Metazoa</taxon>
        <taxon>Spiralia</taxon>
        <taxon>Lophotrochozoa</taxon>
        <taxon>Mollusca</taxon>
        <taxon>Gastropoda</taxon>
        <taxon>Heterobranchia</taxon>
        <taxon>Euthyneura</taxon>
        <taxon>Panpulmonata</taxon>
        <taxon>Sacoglossa</taxon>
        <taxon>Placobranchoidea</taxon>
        <taxon>Plakobranchidae</taxon>
        <taxon>Elysia</taxon>
    </lineage>
</organism>
<keyword evidence="2" id="KW-0255">Endonuclease</keyword>
<accession>A0AAV4GMZ6</accession>
<sequence length="323" mass="37279">MSVKRLVELFNRVSTDEKVPETWKKGIIVKLPKKEDLSQCGNWRCIKHEDINREIISRCINLLSVPGKIFCRVKLNRIKSSIDKVLREEQVGFTEGRSCTGQIFVLRIIIEQFLEWNSSIYVNFIDFKKAFDSVHHDTLWKILQLYGVPQKIINILSNMYADNLCCVRHGEQHSEWFTVKSGVRKGCVISPILFQLVIDWVMKKSTAQKARGITWKAFNHLEDDGFADDIVLLSHSCKDMQKTTQIEMHAKTVGLKINHTKCKIMRVNANTATGVQMNNKVLENVNEFKYLGSYLNADEDINREITSRIAMASIAFQRLNAIW</sequence>
<dbReference type="PANTHER" id="PTHR47027">
    <property type="entry name" value="REVERSE TRANSCRIPTASE DOMAIN-CONTAINING PROTEIN"/>
    <property type="match status" value="1"/>
</dbReference>
<dbReference type="CDD" id="cd01650">
    <property type="entry name" value="RT_nLTR_like"/>
    <property type="match status" value="1"/>
</dbReference>
<dbReference type="SUPFAM" id="SSF56672">
    <property type="entry name" value="DNA/RNA polymerases"/>
    <property type="match status" value="1"/>
</dbReference>
<reference evidence="2 3" key="1">
    <citation type="journal article" date="2021" name="Elife">
        <title>Chloroplast acquisition without the gene transfer in kleptoplastic sea slugs, Plakobranchus ocellatus.</title>
        <authorList>
            <person name="Maeda T."/>
            <person name="Takahashi S."/>
            <person name="Yoshida T."/>
            <person name="Shimamura S."/>
            <person name="Takaki Y."/>
            <person name="Nagai Y."/>
            <person name="Toyoda A."/>
            <person name="Suzuki Y."/>
            <person name="Arimoto A."/>
            <person name="Ishii H."/>
            <person name="Satoh N."/>
            <person name="Nishiyama T."/>
            <person name="Hasebe M."/>
            <person name="Maruyama T."/>
            <person name="Minagawa J."/>
            <person name="Obokata J."/>
            <person name="Shigenobu S."/>
        </authorList>
    </citation>
    <scope>NUCLEOTIDE SEQUENCE [LARGE SCALE GENOMIC DNA]</scope>
</reference>
<gene>
    <name evidence="2" type="ORF">ElyMa_000731400</name>
</gene>
<dbReference type="Pfam" id="PF00078">
    <property type="entry name" value="RVT_1"/>
    <property type="match status" value="1"/>
</dbReference>
<protein>
    <submittedName>
        <fullName evidence="2">Endonuclease-reverse transcriptase</fullName>
    </submittedName>
</protein>
<keyword evidence="3" id="KW-1185">Reference proteome</keyword>
<dbReference type="PANTHER" id="PTHR47027:SF25">
    <property type="entry name" value="REVERSE TRANSCRIPTASE DOMAIN-CONTAINING PROTEIN"/>
    <property type="match status" value="1"/>
</dbReference>
<dbReference type="PROSITE" id="PS50878">
    <property type="entry name" value="RT_POL"/>
    <property type="match status" value="1"/>
</dbReference>
<evidence type="ECO:0000313" key="2">
    <source>
        <dbReference type="EMBL" id="GFR86839.1"/>
    </source>
</evidence>
<dbReference type="Proteomes" id="UP000762676">
    <property type="component" value="Unassembled WGS sequence"/>
</dbReference>
<feature type="domain" description="Reverse transcriptase" evidence="1">
    <location>
        <begin position="12"/>
        <end position="295"/>
    </location>
</feature>
<keyword evidence="2" id="KW-0378">Hydrolase</keyword>
<evidence type="ECO:0000259" key="1">
    <source>
        <dbReference type="PROSITE" id="PS50878"/>
    </source>
</evidence>
<proteinExistence type="predicted"/>
<dbReference type="GO" id="GO:0004519">
    <property type="term" value="F:endonuclease activity"/>
    <property type="evidence" value="ECO:0007669"/>
    <property type="project" value="UniProtKB-KW"/>
</dbReference>
<comment type="caution">
    <text evidence="2">The sequence shown here is derived from an EMBL/GenBank/DDBJ whole genome shotgun (WGS) entry which is preliminary data.</text>
</comment>
<keyword evidence="2" id="KW-0540">Nuclease</keyword>
<dbReference type="InterPro" id="IPR043502">
    <property type="entry name" value="DNA/RNA_pol_sf"/>
</dbReference>
<dbReference type="InterPro" id="IPR000477">
    <property type="entry name" value="RT_dom"/>
</dbReference>